<keyword evidence="2" id="KW-1133">Transmembrane helix</keyword>
<sequence length="313" mass="35555">MFRRKNSGSLPMNSSPRTGGGSFMSRPGDDGSGKSIRMDAPIIKSWKQASSFTKYSYYILAFFIFLMFVGYRYLRYWNASIWLTCHQHECTLDMTPAGGRSISVVFSRTQLDFAQAVKTDKAGNFLSIDTSKYEPPNRDDKGRKKYKSGSYKGPDELGEYKSYALSFKKETPEGVEKPPEVPDSDFSDVLQYMRELDGGVLQLTMRQFGLAQSRTRVRSSINKVDSYVKKRRQKLIIKESATLPWQGILCLIFGLLGFMLTLLVGQFWDEKPHKYGGPGSRRSVTKPTTKSNFVVDTGRPSKYPPGYQSKRFQ</sequence>
<evidence type="ECO:0000256" key="1">
    <source>
        <dbReference type="SAM" id="MobiDB-lite"/>
    </source>
</evidence>
<feature type="region of interest" description="Disordered" evidence="1">
    <location>
        <begin position="1"/>
        <end position="34"/>
    </location>
</feature>
<dbReference type="Proteomes" id="UP001295423">
    <property type="component" value="Unassembled WGS sequence"/>
</dbReference>
<feature type="transmembrane region" description="Helical" evidence="2">
    <location>
        <begin position="248"/>
        <end position="268"/>
    </location>
</feature>
<keyword evidence="2" id="KW-0472">Membrane</keyword>
<evidence type="ECO:0000256" key="2">
    <source>
        <dbReference type="SAM" id="Phobius"/>
    </source>
</evidence>
<accession>A0AAD2FIW3</accession>
<comment type="caution">
    <text evidence="3">The sequence shown here is derived from an EMBL/GenBank/DDBJ whole genome shotgun (WGS) entry which is preliminary data.</text>
</comment>
<dbReference type="AlphaFoldDB" id="A0AAD2FIW3"/>
<dbReference type="EMBL" id="CAKOGP040001112">
    <property type="protein sequence ID" value="CAJ1942286.1"/>
    <property type="molecule type" value="Genomic_DNA"/>
</dbReference>
<feature type="region of interest" description="Disordered" evidence="1">
    <location>
        <begin position="128"/>
        <end position="153"/>
    </location>
</feature>
<evidence type="ECO:0000313" key="4">
    <source>
        <dbReference type="Proteomes" id="UP001295423"/>
    </source>
</evidence>
<feature type="compositionally biased region" description="Polar residues" evidence="1">
    <location>
        <begin position="285"/>
        <end position="294"/>
    </location>
</feature>
<gene>
    <name evidence="3" type="ORF">CYCCA115_LOCUS7871</name>
</gene>
<feature type="transmembrane region" description="Helical" evidence="2">
    <location>
        <begin position="55"/>
        <end position="74"/>
    </location>
</feature>
<proteinExistence type="predicted"/>
<feature type="compositionally biased region" description="Polar residues" evidence="1">
    <location>
        <begin position="7"/>
        <end position="17"/>
    </location>
</feature>
<keyword evidence="4" id="KW-1185">Reference proteome</keyword>
<organism evidence="3 4">
    <name type="scientific">Cylindrotheca closterium</name>
    <dbReference type="NCBI Taxonomy" id="2856"/>
    <lineage>
        <taxon>Eukaryota</taxon>
        <taxon>Sar</taxon>
        <taxon>Stramenopiles</taxon>
        <taxon>Ochrophyta</taxon>
        <taxon>Bacillariophyta</taxon>
        <taxon>Bacillariophyceae</taxon>
        <taxon>Bacillariophycidae</taxon>
        <taxon>Bacillariales</taxon>
        <taxon>Bacillariaceae</taxon>
        <taxon>Cylindrotheca</taxon>
    </lineage>
</organism>
<name>A0AAD2FIW3_9STRA</name>
<feature type="region of interest" description="Disordered" evidence="1">
    <location>
        <begin position="275"/>
        <end position="313"/>
    </location>
</feature>
<protein>
    <submittedName>
        <fullName evidence="3">Uncharacterized protein</fullName>
    </submittedName>
</protein>
<feature type="compositionally biased region" description="Basic and acidic residues" evidence="1">
    <location>
        <begin position="131"/>
        <end position="142"/>
    </location>
</feature>
<evidence type="ECO:0000313" key="3">
    <source>
        <dbReference type="EMBL" id="CAJ1942286.1"/>
    </source>
</evidence>
<reference evidence="3" key="1">
    <citation type="submission" date="2023-08" db="EMBL/GenBank/DDBJ databases">
        <authorList>
            <person name="Audoor S."/>
            <person name="Bilcke G."/>
        </authorList>
    </citation>
    <scope>NUCLEOTIDE SEQUENCE</scope>
</reference>
<keyword evidence="2" id="KW-0812">Transmembrane</keyword>